<evidence type="ECO:0000313" key="2">
    <source>
        <dbReference type="Proteomes" id="UP000201263"/>
    </source>
</evidence>
<dbReference type="RefSeq" id="YP_009097745.1">
    <property type="nucleotide sequence ID" value="NC_025414.1"/>
</dbReference>
<accession>A0A076YMS2</accession>
<protein>
    <submittedName>
        <fullName evidence="1">RI antiholin</fullName>
    </submittedName>
</protein>
<reference evidence="1 2" key="1">
    <citation type="submission" date="2014-07" db="EMBL/GenBank/DDBJ databases">
        <title>Complete Genome of Citrobacter freundii Myophage Miller.</title>
        <authorList>
            <person name="Hwang K."/>
            <person name="Luna A.J."/>
            <person name="Hernandez A.C."/>
            <person name="Everett G.F.K."/>
        </authorList>
    </citation>
    <scope>NUCLEOTIDE SEQUENCE [LARGE SCALE GENOMIC DNA]</scope>
</reference>
<dbReference type="Pfam" id="PF24205">
    <property type="entry name" value="Antiholin"/>
    <property type="match status" value="1"/>
</dbReference>
<name>A0A076YMS2_9CAUD</name>
<gene>
    <name evidence="1" type="ORF">CPTMiller_00143</name>
</gene>
<keyword evidence="2" id="KW-1185">Reference proteome</keyword>
<dbReference type="InterPro" id="IPR034696">
    <property type="entry name" value="RI_T4"/>
</dbReference>
<dbReference type="GeneID" id="22113615"/>
<evidence type="ECO:0000313" key="1">
    <source>
        <dbReference type="EMBL" id="AIK68079.1"/>
    </source>
</evidence>
<dbReference type="KEGG" id="vg:22113615"/>
<organism evidence="1 2">
    <name type="scientific">Citrobacter phage Miller</name>
    <dbReference type="NCBI Taxonomy" id="1527524"/>
    <lineage>
        <taxon>Viruses</taxon>
        <taxon>Duplodnaviria</taxon>
        <taxon>Heunggongvirae</taxon>
        <taxon>Uroviricota</taxon>
        <taxon>Caudoviricetes</taxon>
        <taxon>Pantevenvirales</taxon>
        <taxon>Straboviridae</taxon>
        <taxon>Pseudotevenvirus</taxon>
        <taxon>Pseudotevenvirus miller</taxon>
    </lineage>
</organism>
<dbReference type="Proteomes" id="UP000201263">
    <property type="component" value="Segment"/>
</dbReference>
<proteinExistence type="predicted"/>
<sequence length="94" mass="10864">MNIKRISKALMFGLLILSPASQADDRSVVAKEFDYYINAALQVYLDTIPPSVNTSELFYNYMERKWQQKQCKSEPECKRLGLRVATEFASIHRS</sequence>
<dbReference type="EMBL" id="KM236237">
    <property type="protein sequence ID" value="AIK68079.1"/>
    <property type="molecule type" value="Genomic_DNA"/>
</dbReference>